<dbReference type="EMBL" id="JAVDWR010000008">
    <property type="protein sequence ID" value="MDR7121681.1"/>
    <property type="molecule type" value="Genomic_DNA"/>
</dbReference>
<dbReference type="SUPFAM" id="SSF47413">
    <property type="entry name" value="lambda repressor-like DNA-binding domains"/>
    <property type="match status" value="1"/>
</dbReference>
<sequence>MSQLIPFTIRLKQARKAAGISQTKLGLRIGFEAGSASSRMNHYEKGRHLPDLETMKRMAKELNVPLAYFFCESDDEAELLKLFSQMGSLQKAELLIDLKKKNSSDQ</sequence>
<dbReference type="CDD" id="cd00093">
    <property type="entry name" value="HTH_XRE"/>
    <property type="match status" value="1"/>
</dbReference>
<evidence type="ECO:0000313" key="3">
    <source>
        <dbReference type="Proteomes" id="UP001257909"/>
    </source>
</evidence>
<dbReference type="Proteomes" id="UP001257909">
    <property type="component" value="Unassembled WGS sequence"/>
</dbReference>
<keyword evidence="3" id="KW-1185">Reference proteome</keyword>
<organism evidence="2 3">
    <name type="scientific">Rheinheimera soli</name>
    <dbReference type="NCBI Taxonomy" id="443616"/>
    <lineage>
        <taxon>Bacteria</taxon>
        <taxon>Pseudomonadati</taxon>
        <taxon>Pseudomonadota</taxon>
        <taxon>Gammaproteobacteria</taxon>
        <taxon>Chromatiales</taxon>
        <taxon>Chromatiaceae</taxon>
        <taxon>Rheinheimera</taxon>
    </lineage>
</organism>
<name>A0ABU1W148_9GAMM</name>
<accession>A0ABU1W148</accession>
<evidence type="ECO:0000313" key="2">
    <source>
        <dbReference type="EMBL" id="MDR7121681.1"/>
    </source>
</evidence>
<dbReference type="RefSeq" id="WP_310279196.1">
    <property type="nucleotide sequence ID" value="NZ_JAVDWR010000008.1"/>
</dbReference>
<evidence type="ECO:0000259" key="1">
    <source>
        <dbReference type="PROSITE" id="PS50943"/>
    </source>
</evidence>
<dbReference type="Pfam" id="PF01381">
    <property type="entry name" value="HTH_3"/>
    <property type="match status" value="1"/>
</dbReference>
<dbReference type="PROSITE" id="PS50943">
    <property type="entry name" value="HTH_CROC1"/>
    <property type="match status" value="1"/>
</dbReference>
<dbReference type="Gene3D" id="1.10.260.40">
    <property type="entry name" value="lambda repressor-like DNA-binding domains"/>
    <property type="match status" value="1"/>
</dbReference>
<reference evidence="2 3" key="1">
    <citation type="submission" date="2023-07" db="EMBL/GenBank/DDBJ databases">
        <title>Sorghum-associated microbial communities from plants grown in Nebraska, USA.</title>
        <authorList>
            <person name="Schachtman D."/>
        </authorList>
    </citation>
    <scope>NUCLEOTIDE SEQUENCE [LARGE SCALE GENOMIC DNA]</scope>
    <source>
        <strain evidence="2 3">4138</strain>
    </source>
</reference>
<dbReference type="SMART" id="SM00530">
    <property type="entry name" value="HTH_XRE"/>
    <property type="match status" value="1"/>
</dbReference>
<proteinExistence type="predicted"/>
<dbReference type="InterPro" id="IPR001387">
    <property type="entry name" value="Cro/C1-type_HTH"/>
</dbReference>
<gene>
    <name evidence="2" type="ORF">J2W69_002638</name>
</gene>
<protein>
    <submittedName>
        <fullName evidence="2">Transcriptional regulator with XRE-family HTH domain</fullName>
    </submittedName>
</protein>
<dbReference type="InterPro" id="IPR010982">
    <property type="entry name" value="Lambda_DNA-bd_dom_sf"/>
</dbReference>
<comment type="caution">
    <text evidence="2">The sequence shown here is derived from an EMBL/GenBank/DDBJ whole genome shotgun (WGS) entry which is preliminary data.</text>
</comment>
<feature type="domain" description="HTH cro/C1-type" evidence="1">
    <location>
        <begin position="11"/>
        <end position="69"/>
    </location>
</feature>